<feature type="transmembrane region" description="Helical" evidence="3">
    <location>
        <begin position="290"/>
        <end position="313"/>
    </location>
</feature>
<reference evidence="7" key="1">
    <citation type="submission" date="2025-08" db="UniProtKB">
        <authorList>
            <consortium name="RefSeq"/>
        </authorList>
    </citation>
    <scope>IDENTIFICATION</scope>
    <source>
        <tissue evidence="7">Gonad</tissue>
    </source>
</reference>
<dbReference type="OrthoDB" id="441660at2759"/>
<keyword evidence="3" id="KW-0472">Membrane</keyword>
<feature type="compositionally biased region" description="Low complexity" evidence="2">
    <location>
        <begin position="154"/>
        <end position="189"/>
    </location>
</feature>
<feature type="compositionally biased region" description="Low complexity" evidence="2">
    <location>
        <begin position="253"/>
        <end position="264"/>
    </location>
</feature>
<keyword evidence="4" id="KW-0732">Signal</keyword>
<evidence type="ECO:0000313" key="7">
    <source>
        <dbReference type="RefSeq" id="XP_019634324.1"/>
    </source>
</evidence>
<evidence type="ECO:0000256" key="3">
    <source>
        <dbReference type="SAM" id="Phobius"/>
    </source>
</evidence>
<feature type="signal peptide" evidence="4">
    <location>
        <begin position="1"/>
        <end position="21"/>
    </location>
</feature>
<dbReference type="Pfam" id="PF00059">
    <property type="entry name" value="Lectin_C"/>
    <property type="match status" value="1"/>
</dbReference>
<evidence type="ECO:0000256" key="4">
    <source>
        <dbReference type="SAM" id="SignalP"/>
    </source>
</evidence>
<dbReference type="GeneID" id="109477482"/>
<dbReference type="KEGG" id="bbel:109477482"/>
<evidence type="ECO:0000259" key="5">
    <source>
        <dbReference type="PROSITE" id="PS50041"/>
    </source>
</evidence>
<sequence length="329" mass="35853">MDTLLSAVCLSILFLAVPVSGDCSIPGYTDFNEVCYKEFADQTSYLGALQRCAADGAMLAMPKDSEINTFISNLITGGDRWIGLTDAFTEGEWFYQDGSALAYSNWNHLEPNNAQTSDGETENCALMVDSSNWNDYPCSWDVGFVCQLDATQQTTQVPTTTTTRHTTDQTTQRTTLPGTTTSRTTQRPTLPGTEPTNQGTQRPTLPGTTQNTTNHGTQRSTLPGTTGSQNTTDQGTQQSTLPGTPVSRNTINQTTQRPTLPRTTIVSQQATNQTTRPAEGEASKVYNTTWPLNLALFCVGCAVGVGSVLLYIYGKRRQRSRQVTQDLQD</sequence>
<feature type="compositionally biased region" description="Low complexity" evidence="2">
    <location>
        <begin position="207"/>
        <end position="218"/>
    </location>
</feature>
<dbReference type="Proteomes" id="UP000515135">
    <property type="component" value="Unplaced"/>
</dbReference>
<dbReference type="PROSITE" id="PS00615">
    <property type="entry name" value="C_TYPE_LECTIN_1"/>
    <property type="match status" value="1"/>
</dbReference>
<dbReference type="PANTHER" id="PTHR22801">
    <property type="entry name" value="LITHOSTATHINE"/>
    <property type="match status" value="1"/>
</dbReference>
<evidence type="ECO:0000256" key="2">
    <source>
        <dbReference type="SAM" id="MobiDB-lite"/>
    </source>
</evidence>
<feature type="region of interest" description="Disordered" evidence="2">
    <location>
        <begin position="154"/>
        <end position="281"/>
    </location>
</feature>
<dbReference type="Gene3D" id="3.10.100.10">
    <property type="entry name" value="Mannose-Binding Protein A, subunit A"/>
    <property type="match status" value="1"/>
</dbReference>
<dbReference type="AlphaFoldDB" id="A0A6P4ZK39"/>
<accession>A0A6P4ZK39</accession>
<keyword evidence="3" id="KW-0812">Transmembrane</keyword>
<dbReference type="InterPro" id="IPR016186">
    <property type="entry name" value="C-type_lectin-like/link_sf"/>
</dbReference>
<feature type="domain" description="C-type lectin" evidence="5">
    <location>
        <begin position="31"/>
        <end position="147"/>
    </location>
</feature>
<dbReference type="SUPFAM" id="SSF56436">
    <property type="entry name" value="C-type lectin-like"/>
    <property type="match status" value="1"/>
</dbReference>
<dbReference type="RefSeq" id="XP_019634324.1">
    <property type="nucleotide sequence ID" value="XM_019778765.1"/>
</dbReference>
<evidence type="ECO:0000313" key="6">
    <source>
        <dbReference type="Proteomes" id="UP000515135"/>
    </source>
</evidence>
<feature type="compositionally biased region" description="Polar residues" evidence="2">
    <location>
        <begin position="194"/>
        <end position="203"/>
    </location>
</feature>
<name>A0A6P4ZK39_BRABE</name>
<dbReference type="InterPro" id="IPR018378">
    <property type="entry name" value="C-type_lectin_CS"/>
</dbReference>
<keyword evidence="3" id="KW-1133">Transmembrane helix</keyword>
<evidence type="ECO:0000256" key="1">
    <source>
        <dbReference type="ARBA" id="ARBA00023157"/>
    </source>
</evidence>
<dbReference type="InterPro" id="IPR016187">
    <property type="entry name" value="CTDL_fold"/>
</dbReference>
<feature type="compositionally biased region" description="Polar residues" evidence="2">
    <location>
        <begin position="219"/>
        <end position="252"/>
    </location>
</feature>
<dbReference type="InterPro" id="IPR001304">
    <property type="entry name" value="C-type_lectin-like"/>
</dbReference>
<protein>
    <submittedName>
        <fullName evidence="7">Aggrecan core protein-like</fullName>
    </submittedName>
</protein>
<dbReference type="PROSITE" id="PS50041">
    <property type="entry name" value="C_TYPE_LECTIN_2"/>
    <property type="match status" value="1"/>
</dbReference>
<organism evidence="6 7">
    <name type="scientific">Branchiostoma belcheri</name>
    <name type="common">Amphioxus</name>
    <dbReference type="NCBI Taxonomy" id="7741"/>
    <lineage>
        <taxon>Eukaryota</taxon>
        <taxon>Metazoa</taxon>
        <taxon>Chordata</taxon>
        <taxon>Cephalochordata</taxon>
        <taxon>Leptocardii</taxon>
        <taxon>Amphioxiformes</taxon>
        <taxon>Branchiostomatidae</taxon>
        <taxon>Branchiostoma</taxon>
    </lineage>
</organism>
<dbReference type="InterPro" id="IPR050801">
    <property type="entry name" value="Ca-Dep_Lectins_ImmuneDev"/>
</dbReference>
<gene>
    <name evidence="7" type="primary">LOC109477482</name>
</gene>
<feature type="chain" id="PRO_5028199374" evidence="4">
    <location>
        <begin position="22"/>
        <end position="329"/>
    </location>
</feature>
<dbReference type="SMART" id="SM00034">
    <property type="entry name" value="CLECT"/>
    <property type="match status" value="1"/>
</dbReference>
<proteinExistence type="predicted"/>
<dbReference type="PANTHER" id="PTHR22801:SF63">
    <property type="entry name" value="C-TYPE LECTIN DOMAIN-CONTAINING PROTEIN"/>
    <property type="match status" value="1"/>
</dbReference>
<keyword evidence="6" id="KW-1185">Reference proteome</keyword>
<feature type="compositionally biased region" description="Polar residues" evidence="2">
    <location>
        <begin position="265"/>
        <end position="276"/>
    </location>
</feature>
<keyword evidence="1" id="KW-1015">Disulfide bond</keyword>